<accession>A0A7W0HLW6</accession>
<dbReference type="RefSeq" id="WP_181552377.1">
    <property type="nucleotide sequence ID" value="NZ_JACDUS010000012.1"/>
</dbReference>
<dbReference type="Pfam" id="PF05762">
    <property type="entry name" value="VWA_CoxE"/>
    <property type="match status" value="1"/>
</dbReference>
<gene>
    <name evidence="1" type="ORF">HNR65_003109</name>
</gene>
<reference evidence="1 2" key="1">
    <citation type="submission" date="2020-07" db="EMBL/GenBank/DDBJ databases">
        <title>Genomic Encyclopedia of Type Strains, Phase IV (KMG-IV): sequencing the most valuable type-strain genomes for metagenomic binning, comparative biology and taxonomic classification.</title>
        <authorList>
            <person name="Goeker M."/>
        </authorList>
    </citation>
    <scope>NUCLEOTIDE SEQUENCE [LARGE SCALE GENOMIC DNA]</scope>
    <source>
        <strain evidence="1 2">DSM 17721</strain>
    </source>
</reference>
<dbReference type="InterPro" id="IPR008912">
    <property type="entry name" value="Uncharacterised_CoxE"/>
</dbReference>
<dbReference type="InterPro" id="IPR036465">
    <property type="entry name" value="vWFA_dom_sf"/>
</dbReference>
<dbReference type="AlphaFoldDB" id="A0A7W0HLW6"/>
<keyword evidence="2" id="KW-1185">Reference proteome</keyword>
<evidence type="ECO:0000313" key="1">
    <source>
        <dbReference type="EMBL" id="MBA2882754.1"/>
    </source>
</evidence>
<dbReference type="EMBL" id="JACDUS010000012">
    <property type="protein sequence ID" value="MBA2882754.1"/>
    <property type="molecule type" value="Genomic_DNA"/>
</dbReference>
<name>A0A7W0HLW6_9BACT</name>
<dbReference type="PIRSF" id="PIRSF010256">
    <property type="entry name" value="CoxE_vWa"/>
    <property type="match status" value="1"/>
</dbReference>
<dbReference type="Proteomes" id="UP000525298">
    <property type="component" value="Unassembled WGS sequence"/>
</dbReference>
<dbReference type="PANTHER" id="PTHR39338">
    <property type="entry name" value="BLL5662 PROTEIN-RELATED"/>
    <property type="match status" value="1"/>
</dbReference>
<protein>
    <recommendedName>
        <fullName evidence="3">VWA domain-containing protein</fullName>
    </recommendedName>
</protein>
<dbReference type="InterPro" id="IPR011195">
    <property type="entry name" value="UCP010256"/>
</dbReference>
<comment type="caution">
    <text evidence="1">The sequence shown here is derived from an EMBL/GenBank/DDBJ whole genome shotgun (WGS) entry which is preliminary data.</text>
</comment>
<proteinExistence type="predicted"/>
<sequence>MIDRLIQFAAACRAADLRVSTAELIDCHQHLQCVDLVDEARFKTVLRANFAKSRRDQAAFDRVYDLFFHGLGASEDEDVQHMDAKAAAELLSQAGMGDDDLDAALFDFVTGDPASFLQVLQDLDQQADAPSASGVKSNLGQLAGRMQVMLRINAIQRGLARLPDGTSQAPAAASASRRLNQARGLLTRQNQPYNDGLRQVRSHHKHYQGLGEQFFSSLTPAEIEQMRDVIQQLVRKLKDRMGRRFAASRRGGLDVRKTLRRAGRFQGVPLELSYRRRPLRKTRIVALCDVSGSVWSAARFMLHLLYSLQDCFSSVHSFAFVSGTTDISEIFAHNEVNRALEKVLSSPDIGFDALTDYGEVFYEFRQLHMHRINRKTTVIIVGDGRSNYQHPRESILAEIREKARRIIWLNPEPEAFWGTGDSEMHTYKAHCHEVRTCQNLNQLIDFIEELVL</sequence>
<evidence type="ECO:0008006" key="3">
    <source>
        <dbReference type="Google" id="ProtNLM"/>
    </source>
</evidence>
<dbReference type="PANTHER" id="PTHR39338:SF5">
    <property type="entry name" value="BLR6139 PROTEIN"/>
    <property type="match status" value="1"/>
</dbReference>
<evidence type="ECO:0000313" key="2">
    <source>
        <dbReference type="Proteomes" id="UP000525298"/>
    </source>
</evidence>
<organism evidence="1 2">
    <name type="scientific">Desulfosalsimonas propionicica</name>
    <dbReference type="NCBI Taxonomy" id="332175"/>
    <lineage>
        <taxon>Bacteria</taxon>
        <taxon>Pseudomonadati</taxon>
        <taxon>Thermodesulfobacteriota</taxon>
        <taxon>Desulfobacteria</taxon>
        <taxon>Desulfobacterales</taxon>
        <taxon>Desulfosalsimonadaceae</taxon>
        <taxon>Desulfosalsimonas</taxon>
    </lineage>
</organism>
<dbReference type="SUPFAM" id="SSF53300">
    <property type="entry name" value="vWA-like"/>
    <property type="match status" value="1"/>
</dbReference>